<keyword evidence="2" id="KW-1185">Reference proteome</keyword>
<reference evidence="1 2" key="1">
    <citation type="submission" date="2015-12" db="EMBL/GenBank/DDBJ databases">
        <title>Genome sequence of Aneurinibacillus soli.</title>
        <authorList>
            <person name="Lee J.S."/>
            <person name="Lee K.C."/>
            <person name="Kim K.K."/>
            <person name="Lee B.W."/>
        </authorList>
    </citation>
    <scope>NUCLEOTIDE SEQUENCE [LARGE SCALE GENOMIC DNA]</scope>
    <source>
        <strain evidence="1 2">CB4</strain>
    </source>
</reference>
<dbReference type="EMBL" id="AP017312">
    <property type="protein sequence ID" value="BAU29325.1"/>
    <property type="molecule type" value="Genomic_DNA"/>
</dbReference>
<organism evidence="1 2">
    <name type="scientific">Aneurinibacillus soli</name>
    <dbReference type="NCBI Taxonomy" id="1500254"/>
    <lineage>
        <taxon>Bacteria</taxon>
        <taxon>Bacillati</taxon>
        <taxon>Bacillota</taxon>
        <taxon>Bacilli</taxon>
        <taxon>Bacillales</taxon>
        <taxon>Paenibacillaceae</taxon>
        <taxon>Aneurinibacillus group</taxon>
        <taxon>Aneurinibacillus</taxon>
    </lineage>
</organism>
<dbReference type="Proteomes" id="UP000217696">
    <property type="component" value="Chromosome"/>
</dbReference>
<name>A0A0U5BF56_9BACL</name>
<proteinExistence type="predicted"/>
<dbReference type="KEGG" id="asoc:CB4_03512"/>
<protein>
    <submittedName>
        <fullName evidence="1">Uncharacterized protein</fullName>
    </submittedName>
</protein>
<dbReference type="AlphaFoldDB" id="A0A0U5BF56"/>
<gene>
    <name evidence="1" type="ORF">CB4_03512</name>
</gene>
<sequence length="99" mass="11234">MKNIKFIAIIQLLFFLLLGCSLNPDYSAVDRQGEIIEVDKGKERILVDDKKNGQIWVDISKLSDKDKFHKPLEVIVWLDGDVIDGEPQVGIAKRVDVVK</sequence>
<dbReference type="PROSITE" id="PS51257">
    <property type="entry name" value="PROKAR_LIPOPROTEIN"/>
    <property type="match status" value="1"/>
</dbReference>
<dbReference type="RefSeq" id="WP_096467011.1">
    <property type="nucleotide sequence ID" value="NZ_AP017312.1"/>
</dbReference>
<dbReference type="OrthoDB" id="2452352at2"/>
<evidence type="ECO:0000313" key="2">
    <source>
        <dbReference type="Proteomes" id="UP000217696"/>
    </source>
</evidence>
<accession>A0A0U5BF56</accession>
<evidence type="ECO:0000313" key="1">
    <source>
        <dbReference type="EMBL" id="BAU29325.1"/>
    </source>
</evidence>